<reference evidence="3" key="1">
    <citation type="submission" date="2019-05" db="EMBL/GenBank/DDBJ databases">
        <title>Annotation for the trematode Fasciolopsis buski.</title>
        <authorList>
            <person name="Choi Y.-J."/>
        </authorList>
    </citation>
    <scope>NUCLEOTIDE SEQUENCE</scope>
    <source>
        <strain evidence="3">HT</strain>
        <tissue evidence="3">Whole worm</tissue>
    </source>
</reference>
<dbReference type="InterPro" id="IPR025283">
    <property type="entry name" value="DUF4042"/>
</dbReference>
<dbReference type="Pfam" id="PF13251">
    <property type="entry name" value="DUF4042"/>
    <property type="match status" value="1"/>
</dbReference>
<evidence type="ECO:0000313" key="4">
    <source>
        <dbReference type="Proteomes" id="UP000728185"/>
    </source>
</evidence>
<dbReference type="Proteomes" id="UP000728185">
    <property type="component" value="Unassembled WGS sequence"/>
</dbReference>
<keyword evidence="4" id="KW-1185">Reference proteome</keyword>
<evidence type="ECO:0000313" key="3">
    <source>
        <dbReference type="EMBL" id="KAA0197138.1"/>
    </source>
</evidence>
<feature type="domain" description="DUF4042" evidence="2">
    <location>
        <begin position="542"/>
        <end position="683"/>
    </location>
</feature>
<gene>
    <name evidence="3" type="ORF">FBUS_09131</name>
</gene>
<dbReference type="InterPro" id="IPR016024">
    <property type="entry name" value="ARM-type_fold"/>
</dbReference>
<dbReference type="PANTHER" id="PTHR13366:SF0">
    <property type="entry name" value="HEAT REPEAT-CONTAINING PROTEIN 6"/>
    <property type="match status" value="1"/>
</dbReference>
<dbReference type="OrthoDB" id="66533at2759"/>
<comment type="caution">
    <text evidence="3">The sequence shown here is derived from an EMBL/GenBank/DDBJ whole genome shotgun (WGS) entry which is preliminary data.</text>
</comment>
<dbReference type="PANTHER" id="PTHR13366">
    <property type="entry name" value="MALARIA ANTIGEN-RELATED"/>
    <property type="match status" value="1"/>
</dbReference>
<organism evidence="3 4">
    <name type="scientific">Fasciolopsis buskii</name>
    <dbReference type="NCBI Taxonomy" id="27845"/>
    <lineage>
        <taxon>Eukaryota</taxon>
        <taxon>Metazoa</taxon>
        <taxon>Spiralia</taxon>
        <taxon>Lophotrochozoa</taxon>
        <taxon>Platyhelminthes</taxon>
        <taxon>Trematoda</taxon>
        <taxon>Digenea</taxon>
        <taxon>Plagiorchiida</taxon>
        <taxon>Echinostomata</taxon>
        <taxon>Echinostomatoidea</taxon>
        <taxon>Fasciolidae</taxon>
        <taxon>Fasciolopsis</taxon>
    </lineage>
</organism>
<proteinExistence type="predicted"/>
<name>A0A8E0S0D5_9TREM</name>
<feature type="compositionally biased region" description="Low complexity" evidence="1">
    <location>
        <begin position="352"/>
        <end position="369"/>
    </location>
</feature>
<dbReference type="EMBL" id="LUCM01002569">
    <property type="protein sequence ID" value="KAA0197138.1"/>
    <property type="molecule type" value="Genomic_DNA"/>
</dbReference>
<evidence type="ECO:0000256" key="1">
    <source>
        <dbReference type="SAM" id="MobiDB-lite"/>
    </source>
</evidence>
<evidence type="ECO:0000259" key="2">
    <source>
        <dbReference type="Pfam" id="PF13251"/>
    </source>
</evidence>
<feature type="region of interest" description="Disordered" evidence="1">
    <location>
        <begin position="351"/>
        <end position="422"/>
    </location>
</feature>
<dbReference type="InterPro" id="IPR052107">
    <property type="entry name" value="HEAT6"/>
</dbReference>
<dbReference type="AlphaFoldDB" id="A0A8E0S0D5"/>
<dbReference type="SUPFAM" id="SSF48371">
    <property type="entry name" value="ARM repeat"/>
    <property type="match status" value="1"/>
</dbReference>
<accession>A0A8E0S0D5</accession>
<protein>
    <recommendedName>
        <fullName evidence="2">DUF4042 domain-containing protein</fullName>
    </recommendedName>
</protein>
<sequence>MLRDSLLQVSERCAEAEYPDAVQELSHLLSTFRCATRSLNRRPFTDRNSSSRGNWRYDVNDCLTWDEAATVYRWLAKIIGDGISQSNGDIPELDSLISILSSLTTLFREQKLFPQSESGSYLNIQSYGEALNILLIQLQNLMKSFEPSCLKTQTSESNVSESFSKISQVIGNLVLGNLNQIDPEVLSALAEQLTHELQIRYNILDPLKSVTIYATLSHLTYLHPVWDKLQESPDMSKETYQVHMVDFLTPNSALYKSVFDTFVDGLRRCDPYILRTAPQGSDGDRSTVIRQVVLSCLNGLAQLLLRRCPKPNAINLPSVVRILWTHVLAFGCQYGTNRRLTQGTVSHEGEVSSCLSSGQTSPSSSLPTTSDEESASKLSSGQNSKDWHKPKSSSYSSNQGFSLASEPTAPGPMYSSSSDDDTNAPGTWLGPIACGLLAGYPVDASARAGHRQHPDAGDFRVARSRTHTGGFTSQLKPYALSVFCLKRLLEGCRSQSALDLWPTLMSGDGWAGVSPLSNTVRSLSTQNGTPCTDSDRPSFTLTPDLLTLVYKTSDMRIRKMLVEVLISLLSAVGKRFVIAEDLTPHSTSFVPYSVRLAVELRHLHRRIMLALYGDKSVVLRGLLLKALTILVLITPYPRLQPGLLTSLLPGLQQLLHVTNAHNRLVDLRAGCLNLLGCILGRVPGPLLEVSGFYLIENSIEVNKLVPNGSLSYY</sequence>
<feature type="compositionally biased region" description="Polar residues" evidence="1">
    <location>
        <begin position="392"/>
        <end position="402"/>
    </location>
</feature>